<feature type="non-terminal residue" evidence="1">
    <location>
        <position position="1"/>
    </location>
</feature>
<evidence type="ECO:0000313" key="1">
    <source>
        <dbReference type="EMBL" id="EYU39227.1"/>
    </source>
</evidence>
<dbReference type="Proteomes" id="UP000030748">
    <property type="component" value="Unassembled WGS sequence"/>
</dbReference>
<keyword evidence="2" id="KW-1185">Reference proteome</keyword>
<name>A0A022RFU1_ERYGU</name>
<dbReference type="AlphaFoldDB" id="A0A022RFU1"/>
<sequence length="24" mass="2987">RIAELKQNECKYEVEDVMYMMILH</sequence>
<organism evidence="1 2">
    <name type="scientific">Erythranthe guttata</name>
    <name type="common">Yellow monkey flower</name>
    <name type="synonym">Mimulus guttatus</name>
    <dbReference type="NCBI Taxonomy" id="4155"/>
    <lineage>
        <taxon>Eukaryota</taxon>
        <taxon>Viridiplantae</taxon>
        <taxon>Streptophyta</taxon>
        <taxon>Embryophyta</taxon>
        <taxon>Tracheophyta</taxon>
        <taxon>Spermatophyta</taxon>
        <taxon>Magnoliopsida</taxon>
        <taxon>eudicotyledons</taxon>
        <taxon>Gunneridae</taxon>
        <taxon>Pentapetalae</taxon>
        <taxon>asterids</taxon>
        <taxon>lamiids</taxon>
        <taxon>Lamiales</taxon>
        <taxon>Phrymaceae</taxon>
        <taxon>Erythranthe</taxon>
    </lineage>
</organism>
<dbReference type="EMBL" id="KI630454">
    <property type="protein sequence ID" value="EYU39227.1"/>
    <property type="molecule type" value="Genomic_DNA"/>
</dbReference>
<accession>A0A022RFU1</accession>
<protein>
    <submittedName>
        <fullName evidence="1">Uncharacterized protein</fullName>
    </submittedName>
</protein>
<proteinExistence type="predicted"/>
<evidence type="ECO:0000313" key="2">
    <source>
        <dbReference type="Proteomes" id="UP000030748"/>
    </source>
</evidence>
<reference evidence="1 2" key="1">
    <citation type="journal article" date="2013" name="Proc. Natl. Acad. Sci. U.S.A.">
        <title>Fine-scale variation in meiotic recombination in Mimulus inferred from population shotgun sequencing.</title>
        <authorList>
            <person name="Hellsten U."/>
            <person name="Wright K.M."/>
            <person name="Jenkins J."/>
            <person name="Shu S."/>
            <person name="Yuan Y."/>
            <person name="Wessler S.R."/>
            <person name="Schmutz J."/>
            <person name="Willis J.H."/>
            <person name="Rokhsar D.S."/>
        </authorList>
    </citation>
    <scope>NUCLEOTIDE SEQUENCE [LARGE SCALE GENOMIC DNA]</scope>
    <source>
        <strain evidence="2">cv. DUN x IM62</strain>
    </source>
</reference>
<gene>
    <name evidence="1" type="ORF">MIMGU_mgv1a0220161mg</name>
</gene>
<feature type="non-terminal residue" evidence="1">
    <location>
        <position position="24"/>
    </location>
</feature>